<keyword evidence="2" id="KW-0812">Transmembrane</keyword>
<accession>A0ABU1IJ47</accession>
<feature type="transmembrane region" description="Helical" evidence="2">
    <location>
        <begin position="192"/>
        <end position="212"/>
    </location>
</feature>
<evidence type="ECO:0008006" key="5">
    <source>
        <dbReference type="Google" id="ProtNLM"/>
    </source>
</evidence>
<evidence type="ECO:0000313" key="4">
    <source>
        <dbReference type="Proteomes" id="UP001185012"/>
    </source>
</evidence>
<dbReference type="Proteomes" id="UP001185012">
    <property type="component" value="Unassembled WGS sequence"/>
</dbReference>
<feature type="transmembrane region" description="Helical" evidence="2">
    <location>
        <begin position="171"/>
        <end position="187"/>
    </location>
</feature>
<dbReference type="Pfam" id="PF14029">
    <property type="entry name" value="DUF4244"/>
    <property type="match status" value="1"/>
</dbReference>
<evidence type="ECO:0000256" key="1">
    <source>
        <dbReference type="SAM" id="MobiDB-lite"/>
    </source>
</evidence>
<evidence type="ECO:0000256" key="2">
    <source>
        <dbReference type="SAM" id="Phobius"/>
    </source>
</evidence>
<keyword evidence="2" id="KW-1133">Transmembrane helix</keyword>
<keyword evidence="2" id="KW-0472">Membrane</keyword>
<feature type="compositionally biased region" description="Polar residues" evidence="1">
    <location>
        <begin position="92"/>
        <end position="112"/>
    </location>
</feature>
<feature type="transmembrane region" description="Helical" evidence="2">
    <location>
        <begin position="218"/>
        <end position="239"/>
    </location>
</feature>
<proteinExistence type="predicted"/>
<feature type="compositionally biased region" description="Basic and acidic residues" evidence="1">
    <location>
        <begin position="340"/>
        <end position="350"/>
    </location>
</feature>
<feature type="region of interest" description="Disordered" evidence="1">
    <location>
        <begin position="92"/>
        <end position="113"/>
    </location>
</feature>
<feature type="compositionally biased region" description="Basic and acidic residues" evidence="1">
    <location>
        <begin position="358"/>
        <end position="383"/>
    </location>
</feature>
<feature type="transmembrane region" description="Helical" evidence="2">
    <location>
        <begin position="21"/>
        <end position="41"/>
    </location>
</feature>
<feature type="region of interest" description="Disordered" evidence="1">
    <location>
        <begin position="317"/>
        <end position="383"/>
    </location>
</feature>
<name>A0ABU1IJ47_9BACL</name>
<reference evidence="3 4" key="1">
    <citation type="submission" date="2023-07" db="EMBL/GenBank/DDBJ databases">
        <title>Genomic Encyclopedia of Type Strains, Phase IV (KMG-IV): sequencing the most valuable type-strain genomes for metagenomic binning, comparative biology and taxonomic classification.</title>
        <authorList>
            <person name="Goeker M."/>
        </authorList>
    </citation>
    <scope>NUCLEOTIDE SEQUENCE [LARGE SCALE GENOMIC DNA]</scope>
    <source>
        <strain evidence="3 4">DSM 45903</strain>
    </source>
</reference>
<dbReference type="InterPro" id="IPR025338">
    <property type="entry name" value="DUF4244"/>
</dbReference>
<protein>
    <recommendedName>
        <fullName evidence="5">tRNA nuclease CdiA C-terminal domain-containing protein</fullName>
    </recommendedName>
</protein>
<dbReference type="EMBL" id="JAVDQG010000001">
    <property type="protein sequence ID" value="MDR6224184.1"/>
    <property type="molecule type" value="Genomic_DNA"/>
</dbReference>
<comment type="caution">
    <text evidence="3">The sequence shown here is derived from an EMBL/GenBank/DDBJ whole genome shotgun (WGS) entry which is preliminary data.</text>
</comment>
<sequence>MGKWFFRWVKILRDKRGSQTIEYVAVMAGAALLAMILNLVMESNEVQSALQEKIECVIVQNCEGERVAQPSPKRDETSSDVIPESLYDPWASTDSLWDNTQSDSPSDGSASNDEPGFFESLLGDIKDGWETAKGTVNDGRDWLADKVEAGWEWTKQKASDGWEWVKDNKEYIAAGAVVAAGVGLMFVPGGQLLGGSILAGALVSGGIAAYGGADSKEIAQAAMFGGLTGAVGGGVGNVVGRGLMAGLSRAASSNFVCTRFPALASGISAGGSESLADDFLHGRKLDWKNAGIAALTAGGMLVGGSFGTHLMDATTPTGPIAGIKAANQQQPQQQRPTWQKSEKDVGKDLGEGYSSQKSFKDGEEATHSKKGSTRPDHYADGHSVEVKNYNVTTSRGRSNLVRNVTKQVEKRRSNLPEGTKQTIIIDVRGQDVSQDELIKLHNRIKEKAGDDVEIIFKRKG</sequence>
<dbReference type="RefSeq" id="WP_309861118.1">
    <property type="nucleotide sequence ID" value="NZ_JAVDQG010000001.1"/>
</dbReference>
<gene>
    <name evidence="3" type="ORF">JOE21_000172</name>
</gene>
<keyword evidence="4" id="KW-1185">Reference proteome</keyword>
<organism evidence="3 4">
    <name type="scientific">Desmospora profundinema</name>
    <dbReference type="NCBI Taxonomy" id="1571184"/>
    <lineage>
        <taxon>Bacteria</taxon>
        <taxon>Bacillati</taxon>
        <taxon>Bacillota</taxon>
        <taxon>Bacilli</taxon>
        <taxon>Bacillales</taxon>
        <taxon>Thermoactinomycetaceae</taxon>
        <taxon>Desmospora</taxon>
    </lineage>
</organism>
<evidence type="ECO:0000313" key="3">
    <source>
        <dbReference type="EMBL" id="MDR6224184.1"/>
    </source>
</evidence>